<dbReference type="SUPFAM" id="SSF103473">
    <property type="entry name" value="MFS general substrate transporter"/>
    <property type="match status" value="1"/>
</dbReference>
<sequence length="409" mass="42910">MAKSATQQARGEISFGRLMGTSIAARLLVDTHSQIFNPFLSLFAAGLGTDVVTMGQLVSLRNLMGLCAPFLGVLADRQGYRRVLRLSLLLGAAGSFLIAGSYHLSMAVVGMVLSGLGIAGFIPTLQAYLSARLPYARRARGMGMLEYSWALTGIVSLSLIGWLIQEWGWRAPFWLLGVGMLAMWTVFTTLPETTGSHGHGGGRGAAVPARVGIGQRIRAFFDLGGNARSAYAAILATALTYYGALQVMITHGTWLNLEYGLGPAQLGTVALLLGFFDLTASVSVSLFTDAIGKRRSVILGTSGTLLGYLALPWLNVGLVPAILGIAVARGAFEFALVSSFPLLSEQAPDRRARVMTLNTAISLVGATLASASGPWIYTAHGVAGLAAVSALAACGALVLHLTLVRETSP</sequence>
<feature type="transmembrane region" description="Helical" evidence="6">
    <location>
        <begin position="108"/>
        <end position="131"/>
    </location>
</feature>
<evidence type="ECO:0000256" key="6">
    <source>
        <dbReference type="SAM" id="Phobius"/>
    </source>
</evidence>
<evidence type="ECO:0000259" key="7">
    <source>
        <dbReference type="PROSITE" id="PS50850"/>
    </source>
</evidence>
<gene>
    <name evidence="8" type="ORF">FKZ61_17335</name>
</gene>
<feature type="transmembrane region" description="Helical" evidence="6">
    <location>
        <begin position="297"/>
        <end position="315"/>
    </location>
</feature>
<dbReference type="InterPro" id="IPR036259">
    <property type="entry name" value="MFS_trans_sf"/>
</dbReference>
<dbReference type="InterPro" id="IPR011701">
    <property type="entry name" value="MFS"/>
</dbReference>
<evidence type="ECO:0000313" key="9">
    <source>
        <dbReference type="Proteomes" id="UP000317371"/>
    </source>
</evidence>
<dbReference type="Pfam" id="PF07690">
    <property type="entry name" value="MFS_1"/>
    <property type="match status" value="1"/>
</dbReference>
<proteinExistence type="predicted"/>
<feature type="transmembrane region" description="Helical" evidence="6">
    <location>
        <begin position="171"/>
        <end position="190"/>
    </location>
</feature>
<evidence type="ECO:0000256" key="2">
    <source>
        <dbReference type="ARBA" id="ARBA00022475"/>
    </source>
</evidence>
<feature type="domain" description="Major facilitator superfamily (MFS) profile" evidence="7">
    <location>
        <begin position="18"/>
        <end position="408"/>
    </location>
</feature>
<dbReference type="InterPro" id="IPR020846">
    <property type="entry name" value="MFS_dom"/>
</dbReference>
<keyword evidence="3 6" id="KW-0812">Transmembrane</keyword>
<dbReference type="RefSeq" id="WP_141611420.1">
    <property type="nucleotide sequence ID" value="NZ_VIGC02000025.1"/>
</dbReference>
<feature type="transmembrane region" description="Helical" evidence="6">
    <location>
        <begin position="383"/>
        <end position="404"/>
    </location>
</feature>
<feature type="transmembrane region" description="Helical" evidence="6">
    <location>
        <begin position="143"/>
        <end position="165"/>
    </location>
</feature>
<dbReference type="EMBL" id="VIGC01000025">
    <property type="protein sequence ID" value="TQE94314.1"/>
    <property type="molecule type" value="Genomic_DNA"/>
</dbReference>
<comment type="subcellular location">
    <subcellularLocation>
        <location evidence="1">Cell membrane</location>
        <topology evidence="1">Multi-pass membrane protein</topology>
    </subcellularLocation>
</comment>
<dbReference type="PANTHER" id="PTHR43124:SF3">
    <property type="entry name" value="CHLORAMPHENICOL EFFLUX PUMP RV0191"/>
    <property type="match status" value="1"/>
</dbReference>
<comment type="caution">
    <text evidence="8">The sequence shown here is derived from an EMBL/GenBank/DDBJ whole genome shotgun (WGS) entry which is preliminary data.</text>
</comment>
<accession>A0A540VC22</accession>
<keyword evidence="9" id="KW-1185">Reference proteome</keyword>
<dbReference type="GO" id="GO:0005886">
    <property type="term" value="C:plasma membrane"/>
    <property type="evidence" value="ECO:0007669"/>
    <property type="project" value="UniProtKB-SubCell"/>
</dbReference>
<dbReference type="OrthoDB" id="152712at2"/>
<dbReference type="PANTHER" id="PTHR43124">
    <property type="entry name" value="PURINE EFFLUX PUMP PBUE"/>
    <property type="match status" value="1"/>
</dbReference>
<evidence type="ECO:0000256" key="5">
    <source>
        <dbReference type="ARBA" id="ARBA00023136"/>
    </source>
</evidence>
<dbReference type="Gene3D" id="1.20.1250.20">
    <property type="entry name" value="MFS general substrate transporter like domains"/>
    <property type="match status" value="1"/>
</dbReference>
<dbReference type="InParanoid" id="A0A540VC22"/>
<reference evidence="8 9" key="1">
    <citation type="submission" date="2019-06" db="EMBL/GenBank/DDBJ databases">
        <title>Genome sequence of Litorilinea aerophila BAA-2444.</title>
        <authorList>
            <person name="Maclea K.S."/>
            <person name="Maurais E.G."/>
            <person name="Iannazzi L.C."/>
        </authorList>
    </citation>
    <scope>NUCLEOTIDE SEQUENCE [LARGE SCALE GENOMIC DNA]</scope>
    <source>
        <strain evidence="8 9">ATCC BAA-2444</strain>
    </source>
</reference>
<keyword evidence="5 6" id="KW-0472">Membrane</keyword>
<feature type="transmembrane region" description="Helical" evidence="6">
    <location>
        <begin position="83"/>
        <end position="102"/>
    </location>
</feature>
<feature type="transmembrane region" description="Helical" evidence="6">
    <location>
        <begin position="355"/>
        <end position="377"/>
    </location>
</feature>
<name>A0A540VC22_9CHLR</name>
<keyword evidence="2" id="KW-1003">Cell membrane</keyword>
<evidence type="ECO:0000256" key="1">
    <source>
        <dbReference type="ARBA" id="ARBA00004651"/>
    </source>
</evidence>
<dbReference type="Proteomes" id="UP000317371">
    <property type="component" value="Unassembled WGS sequence"/>
</dbReference>
<dbReference type="InterPro" id="IPR050189">
    <property type="entry name" value="MFS_Efflux_Transporters"/>
</dbReference>
<feature type="transmembrane region" description="Helical" evidence="6">
    <location>
        <begin position="269"/>
        <end position="288"/>
    </location>
</feature>
<evidence type="ECO:0000256" key="3">
    <source>
        <dbReference type="ARBA" id="ARBA00022692"/>
    </source>
</evidence>
<protein>
    <submittedName>
        <fullName evidence="8">MFS transporter</fullName>
    </submittedName>
</protein>
<feature type="transmembrane region" description="Helical" evidence="6">
    <location>
        <begin position="321"/>
        <end position="343"/>
    </location>
</feature>
<evidence type="ECO:0000313" key="8">
    <source>
        <dbReference type="EMBL" id="TQE94314.1"/>
    </source>
</evidence>
<evidence type="ECO:0000256" key="4">
    <source>
        <dbReference type="ARBA" id="ARBA00022989"/>
    </source>
</evidence>
<dbReference type="FunCoup" id="A0A540VC22">
    <property type="interactions" value="40"/>
</dbReference>
<organism evidence="8 9">
    <name type="scientific">Litorilinea aerophila</name>
    <dbReference type="NCBI Taxonomy" id="1204385"/>
    <lineage>
        <taxon>Bacteria</taxon>
        <taxon>Bacillati</taxon>
        <taxon>Chloroflexota</taxon>
        <taxon>Caldilineae</taxon>
        <taxon>Caldilineales</taxon>
        <taxon>Caldilineaceae</taxon>
        <taxon>Litorilinea</taxon>
    </lineage>
</organism>
<dbReference type="AlphaFoldDB" id="A0A540VC22"/>
<keyword evidence="4 6" id="KW-1133">Transmembrane helix</keyword>
<feature type="transmembrane region" description="Helical" evidence="6">
    <location>
        <begin position="230"/>
        <end position="249"/>
    </location>
</feature>
<dbReference type="GO" id="GO:0022857">
    <property type="term" value="F:transmembrane transporter activity"/>
    <property type="evidence" value="ECO:0007669"/>
    <property type="project" value="InterPro"/>
</dbReference>
<dbReference type="PROSITE" id="PS50850">
    <property type="entry name" value="MFS"/>
    <property type="match status" value="1"/>
</dbReference>